<keyword evidence="4" id="KW-0819">tRNA processing</keyword>
<sequence>MSIQPKTKRLSCPGCQRPLARCLCTLAQPVVSPLDLVVLQHPQEQDRAKGSVGLLQACVPDCQVWVAEDFAQHPALQTLLADPTRQCWLAYPGASAVPAPQARTQWQPGTRPTLLLLDATWRKSYRLLHSAPALLALPRLSLDPLPPSRYLIRKSSVPGGLSTFEAAAHLLDQWQPDAERLGRLLTSFDAWVARAQAHQPAAHRRQPREPG</sequence>
<proteinExistence type="inferred from homology"/>
<dbReference type="RefSeq" id="WP_345014818.1">
    <property type="nucleotide sequence ID" value="NZ_BAABFC010000029.1"/>
</dbReference>
<dbReference type="PANTHER" id="PTHR21392">
    <property type="entry name" value="TRNA-URIDINE AMINOCARBOXYPROPYLTRANSFERASE 2"/>
    <property type="match status" value="1"/>
</dbReference>
<organism evidence="7 8">
    <name type="scientific">Pseudaeromonas paramecii</name>
    <dbReference type="NCBI Taxonomy" id="2138166"/>
    <lineage>
        <taxon>Bacteria</taxon>
        <taxon>Pseudomonadati</taxon>
        <taxon>Pseudomonadota</taxon>
        <taxon>Gammaproteobacteria</taxon>
        <taxon>Aeromonadales</taxon>
        <taxon>Aeromonadaceae</taxon>
        <taxon>Pseudaeromonas</taxon>
    </lineage>
</organism>
<dbReference type="PANTHER" id="PTHR21392:SF0">
    <property type="entry name" value="TRNA-URIDINE AMINOCARBOXYPROPYLTRANSFERASE 2"/>
    <property type="match status" value="1"/>
</dbReference>
<evidence type="ECO:0000256" key="1">
    <source>
        <dbReference type="ARBA" id="ARBA00012386"/>
    </source>
</evidence>
<protein>
    <recommendedName>
        <fullName evidence="1">tRNA-uridine aminocarboxypropyltransferase</fullName>
        <ecNumber evidence="1">2.5.1.25</ecNumber>
    </recommendedName>
</protein>
<name>A0ABP8QJG4_9GAMM</name>
<dbReference type="Proteomes" id="UP001501321">
    <property type="component" value="Unassembled WGS sequence"/>
</dbReference>
<evidence type="ECO:0000313" key="8">
    <source>
        <dbReference type="Proteomes" id="UP001501321"/>
    </source>
</evidence>
<dbReference type="InterPro" id="IPR039262">
    <property type="entry name" value="DTWD2/TAPT"/>
</dbReference>
<evidence type="ECO:0000256" key="2">
    <source>
        <dbReference type="ARBA" id="ARBA00022679"/>
    </source>
</evidence>
<evidence type="ECO:0000256" key="4">
    <source>
        <dbReference type="ARBA" id="ARBA00022694"/>
    </source>
</evidence>
<evidence type="ECO:0000313" key="7">
    <source>
        <dbReference type="EMBL" id="GAA4504040.1"/>
    </source>
</evidence>
<evidence type="ECO:0000259" key="6">
    <source>
        <dbReference type="SMART" id="SM01144"/>
    </source>
</evidence>
<dbReference type="InterPro" id="IPR005636">
    <property type="entry name" value="DTW"/>
</dbReference>
<gene>
    <name evidence="7" type="ORF">GCM10023095_31240</name>
</gene>
<evidence type="ECO:0000256" key="3">
    <source>
        <dbReference type="ARBA" id="ARBA00022691"/>
    </source>
</evidence>
<keyword evidence="3" id="KW-0949">S-adenosyl-L-methionine</keyword>
<comment type="caution">
    <text evidence="7">The sequence shown here is derived from an EMBL/GenBank/DDBJ whole genome shotgun (WGS) entry which is preliminary data.</text>
</comment>
<keyword evidence="8" id="KW-1185">Reference proteome</keyword>
<dbReference type="Pfam" id="PF03942">
    <property type="entry name" value="DTW"/>
    <property type="match status" value="1"/>
</dbReference>
<keyword evidence="2" id="KW-0808">Transferase</keyword>
<reference evidence="8" key="1">
    <citation type="journal article" date="2019" name="Int. J. Syst. Evol. Microbiol.">
        <title>The Global Catalogue of Microorganisms (GCM) 10K type strain sequencing project: providing services to taxonomists for standard genome sequencing and annotation.</title>
        <authorList>
            <consortium name="The Broad Institute Genomics Platform"/>
            <consortium name="The Broad Institute Genome Sequencing Center for Infectious Disease"/>
            <person name="Wu L."/>
            <person name="Ma J."/>
        </authorList>
    </citation>
    <scope>NUCLEOTIDE SEQUENCE [LARGE SCALE GENOMIC DNA]</scope>
    <source>
        <strain evidence="8">JCM 32226</strain>
    </source>
</reference>
<dbReference type="EMBL" id="BAABFC010000029">
    <property type="protein sequence ID" value="GAA4504040.1"/>
    <property type="molecule type" value="Genomic_DNA"/>
</dbReference>
<comment type="similarity">
    <text evidence="5">Belongs to the TDD superfamily. DTWD2 family.</text>
</comment>
<dbReference type="EC" id="2.5.1.25" evidence="1"/>
<evidence type="ECO:0000256" key="5">
    <source>
        <dbReference type="ARBA" id="ARBA00034489"/>
    </source>
</evidence>
<accession>A0ABP8QJG4</accession>
<feature type="domain" description="DTW" evidence="6">
    <location>
        <begin position="8"/>
        <end position="200"/>
    </location>
</feature>
<dbReference type="SMART" id="SM01144">
    <property type="entry name" value="DTW"/>
    <property type="match status" value="1"/>
</dbReference>